<dbReference type="RefSeq" id="WP_101028353.1">
    <property type="nucleotide sequence ID" value="NZ_CABMMZ010000019.1"/>
</dbReference>
<name>A0A2N0V0B6_9FIRM</name>
<evidence type="ECO:0008006" key="4">
    <source>
        <dbReference type="Google" id="ProtNLM"/>
    </source>
</evidence>
<feature type="signal peptide" evidence="1">
    <location>
        <begin position="1"/>
        <end position="25"/>
    </location>
</feature>
<accession>A0A2N0V0B6</accession>
<proteinExistence type="predicted"/>
<evidence type="ECO:0000256" key="1">
    <source>
        <dbReference type="SAM" id="SignalP"/>
    </source>
</evidence>
<comment type="caution">
    <text evidence="2">The sequence shown here is derived from an EMBL/GenBank/DDBJ whole genome shotgun (WGS) entry which is preliminary data.</text>
</comment>
<dbReference type="AlphaFoldDB" id="A0A2N0V0B6"/>
<keyword evidence="1" id="KW-0732">Signal</keyword>
<dbReference type="Proteomes" id="UP000233425">
    <property type="component" value="Unassembled WGS sequence"/>
</dbReference>
<organism evidence="2 3">
    <name type="scientific">Ruminococcus bromii</name>
    <dbReference type="NCBI Taxonomy" id="40518"/>
    <lineage>
        <taxon>Bacteria</taxon>
        <taxon>Bacillati</taxon>
        <taxon>Bacillota</taxon>
        <taxon>Clostridia</taxon>
        <taxon>Eubacteriales</taxon>
        <taxon>Oscillospiraceae</taxon>
        <taxon>Ruminococcus</taxon>
    </lineage>
</organism>
<keyword evidence="3" id="KW-1185">Reference proteome</keyword>
<evidence type="ECO:0000313" key="3">
    <source>
        <dbReference type="Proteomes" id="UP000233425"/>
    </source>
</evidence>
<evidence type="ECO:0000313" key="2">
    <source>
        <dbReference type="EMBL" id="PKD32638.1"/>
    </source>
</evidence>
<reference evidence="2" key="1">
    <citation type="journal article" date="2018" name="Environ. Microbiol.">
        <title>Sporulation capability and amylosome conservation among diverse human colonic and rumen isolates of the keystone starch-degrader Ruminococcus bromii.</title>
        <authorList>
            <person name="Mukhopadhya I."/>
            <person name="Morais S."/>
            <person name="Laverde-Gomez J."/>
            <person name="Sheridan P.O."/>
            <person name="Walker A.W."/>
            <person name="Kelly W."/>
            <person name="Klieve A.V."/>
            <person name="Ouwerkerk D."/>
            <person name="Duncan S.H."/>
            <person name="Louis P."/>
            <person name="Koropatkin N."/>
            <person name="Cockburn D."/>
            <person name="Kibler R."/>
            <person name="Cooper P.J."/>
            <person name="Sandoval C."/>
            <person name="Crost E."/>
            <person name="Juge N."/>
            <person name="Bayer E.A."/>
            <person name="Flint H.J."/>
        </authorList>
    </citation>
    <scope>NUCLEOTIDE SEQUENCE [LARGE SCALE GENOMIC DNA]</scope>
    <source>
        <strain evidence="2">ATCC 27255</strain>
    </source>
</reference>
<gene>
    <name evidence="2" type="ORF">RBATCC27255_00213</name>
</gene>
<protein>
    <recommendedName>
        <fullName evidence="4">DUF4367 domain-containing protein</fullName>
    </recommendedName>
</protein>
<feature type="chain" id="PRO_5038751069" description="DUF4367 domain-containing protein" evidence="1">
    <location>
        <begin position="26"/>
        <end position="325"/>
    </location>
</feature>
<sequence length="325" mass="35478">MKNTKNTKNRVIAIITTAVVTASIATTVCFTCSALESPSTSTPDTIAFASEHIGFIDGMPNPFTECKTIEEAQRISGIKFAVPEYSQSTILACEGMIEIQIAKDEIHTITIRKSAAEGDNTGLFGDYQLKKINIGDCEVTLKTENGKIYAAYFTGEDGTISISCDEEFKLSEVKAMLQQFIDEGTKAKEDYTSASTGMPNPFIECNTLEEAAKIAQVNIKLPEYSQCTIYAVKNSFVEVQYPLNETSNITIRKSAGEKDISGVYDGKEMQLHSTDGVDVNVRLKDGKFISAYFTGDDGTYSITCDEPLEANEIIAIVDRIVSVNS</sequence>
<dbReference type="EMBL" id="NNSR01000019">
    <property type="protein sequence ID" value="PKD32638.1"/>
    <property type="molecule type" value="Genomic_DNA"/>
</dbReference>